<dbReference type="Pfam" id="PF07690">
    <property type="entry name" value="MFS_1"/>
    <property type="match status" value="1"/>
</dbReference>
<feature type="transmembrane region" description="Helical" evidence="6">
    <location>
        <begin position="270"/>
        <end position="293"/>
    </location>
</feature>
<feature type="transmembrane region" description="Helical" evidence="6">
    <location>
        <begin position="33"/>
        <end position="54"/>
    </location>
</feature>
<gene>
    <name evidence="8" type="ORF">GCM10011487_46910</name>
</gene>
<dbReference type="Proteomes" id="UP000445000">
    <property type="component" value="Unassembled WGS sequence"/>
</dbReference>
<dbReference type="InterPro" id="IPR036259">
    <property type="entry name" value="MFS_trans_sf"/>
</dbReference>
<feature type="transmembrane region" description="Helical" evidence="6">
    <location>
        <begin position="150"/>
        <end position="170"/>
    </location>
</feature>
<feature type="transmembrane region" description="Helical" evidence="6">
    <location>
        <begin position="491"/>
        <end position="512"/>
    </location>
</feature>
<keyword evidence="2" id="KW-0813">Transport</keyword>
<evidence type="ECO:0000259" key="7">
    <source>
        <dbReference type="PROSITE" id="PS50850"/>
    </source>
</evidence>
<feature type="transmembrane region" description="Helical" evidence="6">
    <location>
        <begin position="406"/>
        <end position="423"/>
    </location>
</feature>
<dbReference type="GO" id="GO:0016020">
    <property type="term" value="C:membrane"/>
    <property type="evidence" value="ECO:0007669"/>
    <property type="project" value="UniProtKB-SubCell"/>
</dbReference>
<dbReference type="CDD" id="cd17321">
    <property type="entry name" value="MFS_MMR_MDR_like"/>
    <property type="match status" value="1"/>
</dbReference>
<keyword evidence="4 6" id="KW-1133">Transmembrane helix</keyword>
<feature type="transmembrane region" description="Helical" evidence="6">
    <location>
        <begin position="337"/>
        <end position="355"/>
    </location>
</feature>
<feature type="transmembrane region" description="Helical" evidence="6">
    <location>
        <begin position="125"/>
        <end position="144"/>
    </location>
</feature>
<protein>
    <submittedName>
        <fullName evidence="8">MFS transporter</fullName>
    </submittedName>
</protein>
<feature type="transmembrane region" description="Helical" evidence="6">
    <location>
        <begin position="91"/>
        <end position="113"/>
    </location>
</feature>
<evidence type="ECO:0000256" key="6">
    <source>
        <dbReference type="SAM" id="Phobius"/>
    </source>
</evidence>
<feature type="domain" description="Major facilitator superfamily (MFS) profile" evidence="7">
    <location>
        <begin position="1"/>
        <end position="513"/>
    </location>
</feature>
<keyword evidence="3 6" id="KW-0812">Transmembrane</keyword>
<feature type="transmembrane region" description="Helical" evidence="6">
    <location>
        <begin position="66"/>
        <end position="85"/>
    </location>
</feature>
<evidence type="ECO:0000256" key="1">
    <source>
        <dbReference type="ARBA" id="ARBA00004141"/>
    </source>
</evidence>
<dbReference type="SUPFAM" id="SSF103473">
    <property type="entry name" value="MFS general substrate transporter"/>
    <property type="match status" value="1"/>
</dbReference>
<dbReference type="PRINTS" id="PR01036">
    <property type="entry name" value="TCRTETB"/>
</dbReference>
<feature type="transmembrane region" description="Helical" evidence="6">
    <location>
        <begin position="182"/>
        <end position="201"/>
    </location>
</feature>
<dbReference type="Gene3D" id="1.20.1250.20">
    <property type="entry name" value="MFS general substrate transporter like domains"/>
    <property type="match status" value="1"/>
</dbReference>
<keyword evidence="9" id="KW-1185">Reference proteome</keyword>
<reference evidence="9" key="1">
    <citation type="submission" date="2020-01" db="EMBL/GenBank/DDBJ databases">
        <title>'Steroidobacter agaridevorans' sp. nov., agar-degrading bacteria isolated from rhizosphere soils.</title>
        <authorList>
            <person name="Ikenaga M."/>
            <person name="Kataoka M."/>
            <person name="Murouchi A."/>
            <person name="Katsuragi S."/>
            <person name="Sakai M."/>
        </authorList>
    </citation>
    <scope>NUCLEOTIDE SEQUENCE [LARGE SCALE GENOMIC DNA]</scope>
    <source>
        <strain evidence="9">YU21-B</strain>
    </source>
</reference>
<keyword evidence="5 6" id="KW-0472">Membrane</keyword>
<proteinExistence type="predicted"/>
<feature type="transmembrane region" description="Helical" evidence="6">
    <location>
        <begin position="305"/>
        <end position="325"/>
    </location>
</feature>
<evidence type="ECO:0000256" key="2">
    <source>
        <dbReference type="ARBA" id="ARBA00022448"/>
    </source>
</evidence>
<evidence type="ECO:0000256" key="4">
    <source>
        <dbReference type="ARBA" id="ARBA00022989"/>
    </source>
</evidence>
<feature type="transmembrane region" description="Helical" evidence="6">
    <location>
        <begin position="221"/>
        <end position="243"/>
    </location>
</feature>
<dbReference type="PANTHER" id="PTHR42718">
    <property type="entry name" value="MAJOR FACILITATOR SUPERFAMILY MULTIDRUG TRANSPORTER MFSC"/>
    <property type="match status" value="1"/>
</dbReference>
<comment type="subcellular location">
    <subcellularLocation>
        <location evidence="1">Membrane</location>
        <topology evidence="1">Multi-pass membrane protein</topology>
    </subcellularLocation>
</comment>
<organism evidence="8 9">
    <name type="scientific">Steroidobacter agaridevorans</name>
    <dbReference type="NCBI Taxonomy" id="2695856"/>
    <lineage>
        <taxon>Bacteria</taxon>
        <taxon>Pseudomonadati</taxon>
        <taxon>Pseudomonadota</taxon>
        <taxon>Gammaproteobacteria</taxon>
        <taxon>Steroidobacterales</taxon>
        <taxon>Steroidobacteraceae</taxon>
        <taxon>Steroidobacter</taxon>
    </lineage>
</organism>
<name>A0A829YIL5_9GAMM</name>
<dbReference type="GO" id="GO:0022857">
    <property type="term" value="F:transmembrane transporter activity"/>
    <property type="evidence" value="ECO:0007669"/>
    <property type="project" value="InterPro"/>
</dbReference>
<comment type="caution">
    <text evidence="8">The sequence shown here is derived from an EMBL/GenBank/DDBJ whole genome shotgun (WGS) entry which is preliminary data.</text>
</comment>
<dbReference type="EMBL" id="BLJN01000005">
    <property type="protein sequence ID" value="GFE82691.1"/>
    <property type="molecule type" value="Genomic_DNA"/>
</dbReference>
<dbReference type="InterPro" id="IPR020846">
    <property type="entry name" value="MFS_dom"/>
</dbReference>
<dbReference type="PROSITE" id="PS50850">
    <property type="entry name" value="MFS"/>
    <property type="match status" value="1"/>
</dbReference>
<feature type="transmembrane region" description="Helical" evidence="6">
    <location>
        <begin position="361"/>
        <end position="385"/>
    </location>
</feature>
<dbReference type="AlphaFoldDB" id="A0A829YIL5"/>
<dbReference type="InterPro" id="IPR011701">
    <property type="entry name" value="MFS"/>
</dbReference>
<sequence length="535" mass="55690">MIVIVLAQIMMIFNVSTLQVSMDAIAGSLSTAATTLGTAIVTYALVVAALILPGARVAQLIGSRRVFRASVGLFGIAMIVMAASFDETMMIVAQVLAGMGAAMLVPTLVVLVADNYQGHQQAKALGWLGAAPAMGIVLAFLLAGTLTGWVGWRAMFGLLALLALALLKFSDKLSAARRPSHVDIDWVGAGLAGVGVVLISLGTSNLASWGTLLARPDAPFAILDISPAPLMVVIGVFLLQAFISWSRRRRSQGADSLVALEVVAGTAERAALLSIFIVSALASAITFLIPLYIQVVQGRGSFETALSVIPFSVASFIAAITVVRLKSYLSPAHIGRYSFLLVTVGLALLGATIRNDWSHSMVIFGMAVAGFGEGALVTLLFNVLVTSSPRELAADVGSVRGVTNNLATAVGTAMATALLIGLLDRSVHFELVHNSSLPDEVTAQVDLDSIAFVSNSRLERALADTSATSEEIAEAVRINTDARLLALKATFFALAGCALLAFFPAGALPGYIRDPAKHGAANIKDEPHSTASSPA</sequence>
<evidence type="ECO:0000313" key="8">
    <source>
        <dbReference type="EMBL" id="GFE82691.1"/>
    </source>
</evidence>
<evidence type="ECO:0000256" key="3">
    <source>
        <dbReference type="ARBA" id="ARBA00022692"/>
    </source>
</evidence>
<dbReference type="Gene3D" id="1.20.1720.10">
    <property type="entry name" value="Multidrug resistance protein D"/>
    <property type="match status" value="1"/>
</dbReference>
<accession>A0A829YIL5</accession>
<evidence type="ECO:0000256" key="5">
    <source>
        <dbReference type="ARBA" id="ARBA00023136"/>
    </source>
</evidence>
<evidence type="ECO:0000313" key="9">
    <source>
        <dbReference type="Proteomes" id="UP000445000"/>
    </source>
</evidence>
<dbReference type="PANTHER" id="PTHR42718:SF9">
    <property type="entry name" value="MAJOR FACILITATOR SUPERFAMILY MULTIDRUG TRANSPORTER MFSC"/>
    <property type="match status" value="1"/>
</dbReference>